<gene>
    <name evidence="1" type="ORF">SDC9_209282</name>
</gene>
<protein>
    <submittedName>
        <fullName evidence="1">Uncharacterized protein</fullName>
    </submittedName>
</protein>
<evidence type="ECO:0000313" key="1">
    <source>
        <dbReference type="EMBL" id="MPN61544.1"/>
    </source>
</evidence>
<reference evidence="1" key="1">
    <citation type="submission" date="2019-08" db="EMBL/GenBank/DDBJ databases">
        <authorList>
            <person name="Kucharzyk K."/>
            <person name="Murdoch R.W."/>
            <person name="Higgins S."/>
            <person name="Loffler F."/>
        </authorList>
    </citation>
    <scope>NUCLEOTIDE SEQUENCE</scope>
</reference>
<sequence length="140" mass="15471">MLGVYPCLQVLFGVGKDILAQKLPEFGRVLGFLPGNPLIRLGDLRIPFPVGLAAHGKIHADLGAFPFKMHFQGGVQLGIDPLRHPYPMLVGKGEVVGHFLEFGSRGLTDRTCFGRGISFVYISAYRTYKFLHFSIPPYVL</sequence>
<organism evidence="1">
    <name type="scientific">bioreactor metagenome</name>
    <dbReference type="NCBI Taxonomy" id="1076179"/>
    <lineage>
        <taxon>unclassified sequences</taxon>
        <taxon>metagenomes</taxon>
        <taxon>ecological metagenomes</taxon>
    </lineage>
</organism>
<dbReference type="EMBL" id="VSSQ01138289">
    <property type="protein sequence ID" value="MPN61544.1"/>
    <property type="molecule type" value="Genomic_DNA"/>
</dbReference>
<name>A0A645JMJ0_9ZZZZ</name>
<accession>A0A645JMJ0</accession>
<dbReference type="AlphaFoldDB" id="A0A645JMJ0"/>
<proteinExistence type="predicted"/>
<comment type="caution">
    <text evidence="1">The sequence shown here is derived from an EMBL/GenBank/DDBJ whole genome shotgun (WGS) entry which is preliminary data.</text>
</comment>